<keyword evidence="3" id="KW-1185">Reference proteome</keyword>
<organism evidence="2 3">
    <name type="scientific">Elysia crispata</name>
    <name type="common">lettuce slug</name>
    <dbReference type="NCBI Taxonomy" id="231223"/>
    <lineage>
        <taxon>Eukaryota</taxon>
        <taxon>Metazoa</taxon>
        <taxon>Spiralia</taxon>
        <taxon>Lophotrochozoa</taxon>
        <taxon>Mollusca</taxon>
        <taxon>Gastropoda</taxon>
        <taxon>Heterobranchia</taxon>
        <taxon>Euthyneura</taxon>
        <taxon>Panpulmonata</taxon>
        <taxon>Sacoglossa</taxon>
        <taxon>Placobranchoidea</taxon>
        <taxon>Plakobranchidae</taxon>
        <taxon>Elysia</taxon>
    </lineage>
</organism>
<reference evidence="2" key="1">
    <citation type="journal article" date="2023" name="G3 (Bethesda)">
        <title>A reference genome for the long-term kleptoplast-retaining sea slug Elysia crispata morphotype clarki.</title>
        <authorList>
            <person name="Eastman K.E."/>
            <person name="Pendleton A.L."/>
            <person name="Shaikh M.A."/>
            <person name="Suttiyut T."/>
            <person name="Ogas R."/>
            <person name="Tomko P."/>
            <person name="Gavelis G."/>
            <person name="Widhalm J.R."/>
            <person name="Wisecaver J.H."/>
        </authorList>
    </citation>
    <scope>NUCLEOTIDE SEQUENCE</scope>
    <source>
        <strain evidence="2">ECLA1</strain>
    </source>
</reference>
<dbReference type="AlphaFoldDB" id="A0AAE0XR57"/>
<evidence type="ECO:0000313" key="3">
    <source>
        <dbReference type="Proteomes" id="UP001283361"/>
    </source>
</evidence>
<feature type="chain" id="PRO_5042195959" evidence="1">
    <location>
        <begin position="24"/>
        <end position="227"/>
    </location>
</feature>
<comment type="caution">
    <text evidence="2">The sequence shown here is derived from an EMBL/GenBank/DDBJ whole genome shotgun (WGS) entry which is preliminary data.</text>
</comment>
<gene>
    <name evidence="2" type="ORF">RRG08_066840</name>
</gene>
<protein>
    <submittedName>
        <fullName evidence="2">Uncharacterized protein</fullName>
    </submittedName>
</protein>
<evidence type="ECO:0000256" key="1">
    <source>
        <dbReference type="SAM" id="SignalP"/>
    </source>
</evidence>
<proteinExistence type="predicted"/>
<name>A0AAE0XR57_9GAST</name>
<dbReference type="EMBL" id="JAWDGP010007804">
    <property type="protein sequence ID" value="KAK3704209.1"/>
    <property type="molecule type" value="Genomic_DNA"/>
</dbReference>
<sequence length="227" mass="25428">MFPSGWQVLVCLTVLYLCVVTRGQDLSLLARVFSAIIGDLKSKANFLKMSQQSTRSYTSVLPSLFFSHIRASLAKSCGQIIAGKRVVLTSHVHITASQTLVSYLQHEVLGFTSKPFIIVVYKIDFCATFYTECENPIERAPPAGLDKRYSPIQPAVREISLDFMEFCISLVKVHPPPQSDLVCCGISLGLFTYSFLFRHVNQREDYQNLREARQRALPSSAIAPNKC</sequence>
<keyword evidence="1" id="KW-0732">Signal</keyword>
<evidence type="ECO:0000313" key="2">
    <source>
        <dbReference type="EMBL" id="KAK3704209.1"/>
    </source>
</evidence>
<feature type="signal peptide" evidence="1">
    <location>
        <begin position="1"/>
        <end position="23"/>
    </location>
</feature>
<accession>A0AAE0XR57</accession>
<dbReference type="Proteomes" id="UP001283361">
    <property type="component" value="Unassembled WGS sequence"/>
</dbReference>